<evidence type="ECO:0000313" key="2">
    <source>
        <dbReference type="EMBL" id="MBD2769730.1"/>
    </source>
</evidence>
<evidence type="ECO:0000256" key="1">
    <source>
        <dbReference type="SAM" id="MobiDB-lite"/>
    </source>
</evidence>
<dbReference type="EMBL" id="JACXAD010000022">
    <property type="protein sequence ID" value="MBD2769730.1"/>
    <property type="molecule type" value="Genomic_DNA"/>
</dbReference>
<keyword evidence="3" id="KW-1185">Reference proteome</keyword>
<dbReference type="GO" id="GO:0003690">
    <property type="term" value="F:double-stranded DNA binding"/>
    <property type="evidence" value="ECO:0007669"/>
    <property type="project" value="InterPro"/>
</dbReference>
<dbReference type="RefSeq" id="WP_191006538.1">
    <property type="nucleotide sequence ID" value="NZ_JACXAD010000022.1"/>
</dbReference>
<accession>A0A927BF47</accession>
<dbReference type="Pfam" id="PF07352">
    <property type="entry name" value="Phage_Mu_Gam"/>
    <property type="match status" value="1"/>
</dbReference>
<reference evidence="2" key="1">
    <citation type="submission" date="2020-09" db="EMBL/GenBank/DDBJ databases">
        <authorList>
            <person name="Kim M.K."/>
        </authorList>
    </citation>
    <scope>NUCLEOTIDE SEQUENCE</scope>
    <source>
        <strain evidence="2">BT664</strain>
    </source>
</reference>
<protein>
    <submittedName>
        <fullName evidence="2">Host-nuclease inhibitor Gam family protein</fullName>
    </submittedName>
</protein>
<feature type="region of interest" description="Disordered" evidence="1">
    <location>
        <begin position="1"/>
        <end position="33"/>
    </location>
</feature>
<comment type="caution">
    <text evidence="2">The sequence shown here is derived from an EMBL/GenBank/DDBJ whole genome shotgun (WGS) entry which is preliminary data.</text>
</comment>
<dbReference type="SUPFAM" id="SSF161266">
    <property type="entry name" value="Gam-like"/>
    <property type="match status" value="1"/>
</dbReference>
<dbReference type="InterPro" id="IPR009951">
    <property type="entry name" value="Host-nuc_inhib_Gam"/>
</dbReference>
<proteinExistence type="predicted"/>
<gene>
    <name evidence="2" type="ORF">IC235_17710</name>
</gene>
<organism evidence="2 3">
    <name type="scientific">Hymenobacter montanus</name>
    <dbReference type="NCBI Taxonomy" id="2771359"/>
    <lineage>
        <taxon>Bacteria</taxon>
        <taxon>Pseudomonadati</taxon>
        <taxon>Bacteroidota</taxon>
        <taxon>Cytophagia</taxon>
        <taxon>Cytophagales</taxon>
        <taxon>Hymenobacteraceae</taxon>
        <taxon>Hymenobacter</taxon>
    </lineage>
</organism>
<evidence type="ECO:0000313" key="3">
    <source>
        <dbReference type="Proteomes" id="UP000612233"/>
    </source>
</evidence>
<sequence>MAKTATPLVKKASNSAKAVRSTAPAAAPELTPQEKAAQAMDRYSVAFRAMALIAKQAAEDAAPHKAAMETAKQELNRYADSAKDTDFGGAKSLKIAGGVIGWKLGAKTIVMPSIGMEHEKNVARMQANFVSAVETYLPDAVSKEVDTKKLLVAWEGQSVNNLKLVKRLKQLGVDVTQEDKFFVTASK</sequence>
<dbReference type="AlphaFoldDB" id="A0A927BF47"/>
<dbReference type="GO" id="GO:0042262">
    <property type="term" value="P:DNA protection"/>
    <property type="evidence" value="ECO:0007669"/>
    <property type="project" value="InterPro"/>
</dbReference>
<name>A0A927BF47_9BACT</name>
<dbReference type="Proteomes" id="UP000612233">
    <property type="component" value="Unassembled WGS sequence"/>
</dbReference>